<protein>
    <submittedName>
        <fullName evidence="2">Uncharacterized protein</fullName>
    </submittedName>
</protein>
<name>A0ABD2Y760_9GENT</name>
<evidence type="ECO:0000313" key="3">
    <source>
        <dbReference type="Proteomes" id="UP001630127"/>
    </source>
</evidence>
<sequence>MASCSSSEPRWGDRQVATTGRKFDVGSTSSSYKRKGIPTSYLNRPIPSKASRRLAGCDPEVALYPNLEKAQELKTKNDQFTNGVQGGNLAGNE</sequence>
<organism evidence="2 3">
    <name type="scientific">Cinchona calisaya</name>
    <dbReference type="NCBI Taxonomy" id="153742"/>
    <lineage>
        <taxon>Eukaryota</taxon>
        <taxon>Viridiplantae</taxon>
        <taxon>Streptophyta</taxon>
        <taxon>Embryophyta</taxon>
        <taxon>Tracheophyta</taxon>
        <taxon>Spermatophyta</taxon>
        <taxon>Magnoliopsida</taxon>
        <taxon>eudicotyledons</taxon>
        <taxon>Gunneridae</taxon>
        <taxon>Pentapetalae</taxon>
        <taxon>asterids</taxon>
        <taxon>lamiids</taxon>
        <taxon>Gentianales</taxon>
        <taxon>Rubiaceae</taxon>
        <taxon>Cinchonoideae</taxon>
        <taxon>Cinchoneae</taxon>
        <taxon>Cinchona</taxon>
    </lineage>
</organism>
<evidence type="ECO:0000313" key="2">
    <source>
        <dbReference type="EMBL" id="KAL3502898.1"/>
    </source>
</evidence>
<dbReference type="Proteomes" id="UP001630127">
    <property type="component" value="Unassembled WGS sequence"/>
</dbReference>
<gene>
    <name evidence="2" type="ORF">ACH5RR_037347</name>
</gene>
<accession>A0ABD2Y760</accession>
<proteinExistence type="predicted"/>
<reference evidence="2 3" key="1">
    <citation type="submission" date="2024-11" db="EMBL/GenBank/DDBJ databases">
        <title>A near-complete genome assembly of Cinchona calisaya.</title>
        <authorList>
            <person name="Lian D.C."/>
            <person name="Zhao X.W."/>
            <person name="Wei L."/>
        </authorList>
    </citation>
    <scope>NUCLEOTIDE SEQUENCE [LARGE SCALE GENOMIC DNA]</scope>
    <source>
        <tissue evidence="2">Nenye</tissue>
    </source>
</reference>
<keyword evidence="3" id="KW-1185">Reference proteome</keyword>
<comment type="caution">
    <text evidence="2">The sequence shown here is derived from an EMBL/GenBank/DDBJ whole genome shotgun (WGS) entry which is preliminary data.</text>
</comment>
<feature type="region of interest" description="Disordered" evidence="1">
    <location>
        <begin position="1"/>
        <end position="38"/>
    </location>
</feature>
<dbReference type="EMBL" id="JBJUIK010000015">
    <property type="protein sequence ID" value="KAL3502898.1"/>
    <property type="molecule type" value="Genomic_DNA"/>
</dbReference>
<evidence type="ECO:0000256" key="1">
    <source>
        <dbReference type="SAM" id="MobiDB-lite"/>
    </source>
</evidence>
<dbReference type="AlphaFoldDB" id="A0ABD2Y760"/>